<reference evidence="1 2" key="1">
    <citation type="journal article" date="2023" name="bioRxiv">
        <title>High-quality genome assemblies of four members of thePodospora anserinaspecies complex.</title>
        <authorList>
            <person name="Ament-Velasquez S.L."/>
            <person name="Vogan A.A."/>
            <person name="Wallerman O."/>
            <person name="Hartmann F."/>
            <person name="Gautier V."/>
            <person name="Silar P."/>
            <person name="Giraud T."/>
            <person name="Johannesson H."/>
        </authorList>
    </citation>
    <scope>NUCLEOTIDE SEQUENCE [LARGE SCALE GENOMIC DNA]</scope>
    <source>
        <strain evidence="1 2">CBS 411.78</strain>
    </source>
</reference>
<sequence>MIKVPTTSPRAAEVLFPRSWPYLTYLGKDRWGRRKMDSTCLLGQSSHHGRQVGTTFLAQR</sequence>
<accession>A0ABR0H3G3</accession>
<name>A0ABR0H3G3_9PEZI</name>
<protein>
    <submittedName>
        <fullName evidence="1">Uncharacterized protein</fullName>
    </submittedName>
</protein>
<evidence type="ECO:0000313" key="2">
    <source>
        <dbReference type="Proteomes" id="UP001326199"/>
    </source>
</evidence>
<evidence type="ECO:0000313" key="1">
    <source>
        <dbReference type="EMBL" id="KAK4662421.1"/>
    </source>
</evidence>
<proteinExistence type="predicted"/>
<dbReference type="Proteomes" id="UP001326199">
    <property type="component" value="Unassembled WGS sequence"/>
</dbReference>
<dbReference type="EMBL" id="JAFFHB010000008">
    <property type="protein sequence ID" value="KAK4662421.1"/>
    <property type="molecule type" value="Genomic_DNA"/>
</dbReference>
<keyword evidence="2" id="KW-1185">Reference proteome</keyword>
<gene>
    <name evidence="1" type="ORF">QC763_0088060</name>
</gene>
<dbReference type="GeneID" id="87926421"/>
<dbReference type="RefSeq" id="XP_062762387.1">
    <property type="nucleotide sequence ID" value="XM_062906224.1"/>
</dbReference>
<organism evidence="1 2">
    <name type="scientific">Podospora pseudopauciseta</name>
    <dbReference type="NCBI Taxonomy" id="2093780"/>
    <lineage>
        <taxon>Eukaryota</taxon>
        <taxon>Fungi</taxon>
        <taxon>Dikarya</taxon>
        <taxon>Ascomycota</taxon>
        <taxon>Pezizomycotina</taxon>
        <taxon>Sordariomycetes</taxon>
        <taxon>Sordariomycetidae</taxon>
        <taxon>Sordariales</taxon>
        <taxon>Podosporaceae</taxon>
        <taxon>Podospora</taxon>
    </lineage>
</organism>
<comment type="caution">
    <text evidence="1">The sequence shown here is derived from an EMBL/GenBank/DDBJ whole genome shotgun (WGS) entry which is preliminary data.</text>
</comment>